<evidence type="ECO:0000256" key="7">
    <source>
        <dbReference type="ARBA" id="ARBA00022807"/>
    </source>
</evidence>
<keyword evidence="10" id="KW-1185">Reference proteome</keyword>
<accession>A0A9P3G588</accession>
<dbReference type="GO" id="GO:0006508">
    <property type="term" value="P:proteolysis"/>
    <property type="evidence" value="ECO:0007669"/>
    <property type="project" value="UniProtKB-KW"/>
</dbReference>
<dbReference type="Proteomes" id="UP000703269">
    <property type="component" value="Unassembled WGS sequence"/>
</dbReference>
<evidence type="ECO:0000256" key="3">
    <source>
        <dbReference type="ARBA" id="ARBA00012759"/>
    </source>
</evidence>
<comment type="catalytic activity">
    <reaction evidence="1">
        <text>Thiol-dependent hydrolysis of ester, thioester, amide, peptide and isopeptide bonds formed by the C-terminal Gly of ubiquitin (a 76-residue protein attached to proteins as an intracellular targeting signal).</text>
        <dbReference type="EC" id="3.4.19.12"/>
    </reaction>
</comment>
<keyword evidence="4" id="KW-0645">Protease</keyword>
<dbReference type="GO" id="GO:0004843">
    <property type="term" value="F:cysteine-type deubiquitinase activity"/>
    <property type="evidence" value="ECO:0007669"/>
    <property type="project" value="UniProtKB-EC"/>
</dbReference>
<dbReference type="GO" id="GO:0005829">
    <property type="term" value="C:cytosol"/>
    <property type="evidence" value="ECO:0007669"/>
    <property type="project" value="TreeGrafter"/>
</dbReference>
<evidence type="ECO:0000256" key="2">
    <source>
        <dbReference type="ARBA" id="ARBA00009085"/>
    </source>
</evidence>
<dbReference type="Pfam" id="PF00443">
    <property type="entry name" value="UCH"/>
    <property type="match status" value="1"/>
</dbReference>
<dbReference type="EMBL" id="BPQB01000009">
    <property type="protein sequence ID" value="GJE88521.1"/>
    <property type="molecule type" value="Genomic_DNA"/>
</dbReference>
<evidence type="ECO:0000256" key="6">
    <source>
        <dbReference type="ARBA" id="ARBA00022801"/>
    </source>
</evidence>
<evidence type="ECO:0000256" key="1">
    <source>
        <dbReference type="ARBA" id="ARBA00000707"/>
    </source>
</evidence>
<keyword evidence="5" id="KW-0833">Ubl conjugation pathway</keyword>
<dbReference type="InterPro" id="IPR001394">
    <property type="entry name" value="Peptidase_C19_UCH"/>
</dbReference>
<dbReference type="PANTHER" id="PTHR24006:SF888">
    <property type="entry name" value="UBIQUITIN CARBOXYL-TERMINAL HYDROLASE 30"/>
    <property type="match status" value="1"/>
</dbReference>
<comment type="similarity">
    <text evidence="2">Belongs to the peptidase C19 family.</text>
</comment>
<feature type="domain" description="Peptidase C19 ubiquitin carboxyl-terminal hydrolase" evidence="8">
    <location>
        <begin position="123"/>
        <end position="214"/>
    </location>
</feature>
<evidence type="ECO:0000313" key="10">
    <source>
        <dbReference type="Proteomes" id="UP000703269"/>
    </source>
</evidence>
<dbReference type="InterPro" id="IPR038765">
    <property type="entry name" value="Papain-like_cys_pep_sf"/>
</dbReference>
<evidence type="ECO:0000259" key="8">
    <source>
        <dbReference type="Pfam" id="PF00443"/>
    </source>
</evidence>
<gene>
    <name evidence="9" type="ORF">PsYK624_046040</name>
</gene>
<reference evidence="9 10" key="1">
    <citation type="submission" date="2021-08" db="EMBL/GenBank/DDBJ databases">
        <title>Draft Genome Sequence of Phanerochaete sordida strain YK-624.</title>
        <authorList>
            <person name="Mori T."/>
            <person name="Dohra H."/>
            <person name="Suzuki T."/>
            <person name="Kawagishi H."/>
            <person name="Hirai H."/>
        </authorList>
    </citation>
    <scope>NUCLEOTIDE SEQUENCE [LARGE SCALE GENOMIC DNA]</scope>
    <source>
        <strain evidence="9 10">YK-624</strain>
    </source>
</reference>
<keyword evidence="7" id="KW-0788">Thiol protease</keyword>
<sequence>MPREHVITQGGGVAHPACAAPLITEQEASFVAWPSVLRKPSLEMAKAPPAGVADKVPKAQQAIGRHLRRTRRSRLAALRPVHASELFADTCKTAGCADLGTPAPPALSSRSQQAILRCTFKCYLIAVPPPVFVVHLKRFQQVSKTSAYALAFSSGFKSLNDFVAFPEHLDLAPFLAPRKEDFGLGRRAGRDRERERGECCMYRLYAVVVHTGNMTRPPRTVRRPQPTPELCVDAQRRRRQGRAAAAAAALGVHQRHGCTAHDAQVGAQGEGVHLHVRAHIAVC</sequence>
<dbReference type="InterPro" id="IPR050164">
    <property type="entry name" value="Peptidase_C19"/>
</dbReference>
<dbReference type="SUPFAM" id="SSF54001">
    <property type="entry name" value="Cysteine proteinases"/>
    <property type="match status" value="1"/>
</dbReference>
<dbReference type="EC" id="3.4.19.12" evidence="3"/>
<proteinExistence type="inferred from homology"/>
<dbReference type="GO" id="GO:0005634">
    <property type="term" value="C:nucleus"/>
    <property type="evidence" value="ECO:0007669"/>
    <property type="project" value="TreeGrafter"/>
</dbReference>
<organism evidence="9 10">
    <name type="scientific">Phanerochaete sordida</name>
    <dbReference type="NCBI Taxonomy" id="48140"/>
    <lineage>
        <taxon>Eukaryota</taxon>
        <taxon>Fungi</taxon>
        <taxon>Dikarya</taxon>
        <taxon>Basidiomycota</taxon>
        <taxon>Agaricomycotina</taxon>
        <taxon>Agaricomycetes</taxon>
        <taxon>Polyporales</taxon>
        <taxon>Phanerochaetaceae</taxon>
        <taxon>Phanerochaete</taxon>
    </lineage>
</organism>
<dbReference type="GO" id="GO:0016579">
    <property type="term" value="P:protein deubiquitination"/>
    <property type="evidence" value="ECO:0007669"/>
    <property type="project" value="InterPro"/>
</dbReference>
<name>A0A9P3G588_9APHY</name>
<keyword evidence="6" id="KW-0378">Hydrolase</keyword>
<evidence type="ECO:0000256" key="4">
    <source>
        <dbReference type="ARBA" id="ARBA00022670"/>
    </source>
</evidence>
<protein>
    <recommendedName>
        <fullName evidence="3">ubiquitinyl hydrolase 1</fullName>
        <ecNumber evidence="3">3.4.19.12</ecNumber>
    </recommendedName>
</protein>
<comment type="caution">
    <text evidence="9">The sequence shown here is derived from an EMBL/GenBank/DDBJ whole genome shotgun (WGS) entry which is preliminary data.</text>
</comment>
<dbReference type="AlphaFoldDB" id="A0A9P3G588"/>
<dbReference type="PANTHER" id="PTHR24006">
    <property type="entry name" value="UBIQUITIN CARBOXYL-TERMINAL HYDROLASE"/>
    <property type="match status" value="1"/>
</dbReference>
<dbReference type="OrthoDB" id="420187at2759"/>
<dbReference type="Gene3D" id="3.90.70.10">
    <property type="entry name" value="Cysteine proteinases"/>
    <property type="match status" value="1"/>
</dbReference>
<evidence type="ECO:0000256" key="5">
    <source>
        <dbReference type="ARBA" id="ARBA00022786"/>
    </source>
</evidence>
<evidence type="ECO:0000313" key="9">
    <source>
        <dbReference type="EMBL" id="GJE88521.1"/>
    </source>
</evidence>